<keyword evidence="3" id="KW-1185">Reference proteome</keyword>
<accession>A0A0J7JY56</accession>
<gene>
    <name evidence="2" type="ORF">RF55_21147</name>
</gene>
<evidence type="ECO:0000259" key="1">
    <source>
        <dbReference type="Pfam" id="PF13358"/>
    </source>
</evidence>
<name>A0A0J7JY56_LASNI</name>
<evidence type="ECO:0000313" key="2">
    <source>
        <dbReference type="EMBL" id="KMQ83027.1"/>
    </source>
</evidence>
<protein>
    <submittedName>
        <fullName evidence="2">Transposable element tc3 transposase</fullName>
    </submittedName>
</protein>
<dbReference type="PaxDb" id="67767-A0A0J7JY56"/>
<sequence>MDAIEYIDILENVLLPSIRRIYSEDDMPTFRLVQDNSAVHTAHVVWEWFAQHPEVEVLDWPAKSPDLNLIENIWAAIANSWDSGHERTRAQLVAHAKTVWESLRQKPELF</sequence>
<dbReference type="Gene3D" id="3.30.420.10">
    <property type="entry name" value="Ribonuclease H-like superfamily/Ribonuclease H"/>
    <property type="match status" value="1"/>
</dbReference>
<organism evidence="2 3">
    <name type="scientific">Lasius niger</name>
    <name type="common">Black garden ant</name>
    <dbReference type="NCBI Taxonomy" id="67767"/>
    <lineage>
        <taxon>Eukaryota</taxon>
        <taxon>Metazoa</taxon>
        <taxon>Ecdysozoa</taxon>
        <taxon>Arthropoda</taxon>
        <taxon>Hexapoda</taxon>
        <taxon>Insecta</taxon>
        <taxon>Pterygota</taxon>
        <taxon>Neoptera</taxon>
        <taxon>Endopterygota</taxon>
        <taxon>Hymenoptera</taxon>
        <taxon>Apocrita</taxon>
        <taxon>Aculeata</taxon>
        <taxon>Formicoidea</taxon>
        <taxon>Formicidae</taxon>
        <taxon>Formicinae</taxon>
        <taxon>Lasius</taxon>
        <taxon>Lasius</taxon>
    </lineage>
</organism>
<feature type="domain" description="Tc1-like transposase DDE" evidence="1">
    <location>
        <begin position="19"/>
        <end position="83"/>
    </location>
</feature>
<proteinExistence type="predicted"/>
<dbReference type="InterPro" id="IPR038717">
    <property type="entry name" value="Tc1-like_DDE_dom"/>
</dbReference>
<dbReference type="AlphaFoldDB" id="A0A0J7JY56"/>
<reference evidence="2 3" key="1">
    <citation type="submission" date="2015-04" db="EMBL/GenBank/DDBJ databases">
        <title>Lasius niger genome sequencing.</title>
        <authorList>
            <person name="Konorov E.A."/>
            <person name="Nikitin M.A."/>
            <person name="Kirill M.V."/>
            <person name="Chang P."/>
        </authorList>
    </citation>
    <scope>NUCLEOTIDE SEQUENCE [LARGE SCALE GENOMIC DNA]</scope>
    <source>
        <tissue evidence="2">Whole</tissue>
    </source>
</reference>
<dbReference type="Proteomes" id="UP000036403">
    <property type="component" value="Unassembled WGS sequence"/>
</dbReference>
<dbReference type="EMBL" id="LBMM01021677">
    <property type="protein sequence ID" value="KMQ83027.1"/>
    <property type="molecule type" value="Genomic_DNA"/>
</dbReference>
<dbReference type="InterPro" id="IPR036397">
    <property type="entry name" value="RNaseH_sf"/>
</dbReference>
<evidence type="ECO:0000313" key="3">
    <source>
        <dbReference type="Proteomes" id="UP000036403"/>
    </source>
</evidence>
<comment type="caution">
    <text evidence="2">The sequence shown here is derived from an EMBL/GenBank/DDBJ whole genome shotgun (WGS) entry which is preliminary data.</text>
</comment>
<dbReference type="OrthoDB" id="7615851at2759"/>
<dbReference type="GO" id="GO:0003676">
    <property type="term" value="F:nucleic acid binding"/>
    <property type="evidence" value="ECO:0007669"/>
    <property type="project" value="InterPro"/>
</dbReference>
<dbReference type="STRING" id="67767.A0A0J7JY56"/>
<dbReference type="Pfam" id="PF13358">
    <property type="entry name" value="DDE_3"/>
    <property type="match status" value="1"/>
</dbReference>